<dbReference type="EMBL" id="FOXP01000011">
    <property type="protein sequence ID" value="SFP92185.1"/>
    <property type="molecule type" value="Genomic_DNA"/>
</dbReference>
<evidence type="ECO:0000313" key="2">
    <source>
        <dbReference type="EMBL" id="SFP92185.1"/>
    </source>
</evidence>
<sequence length="212" mass="24299">MTDPVETPAEQTRVPAQPERPARARRRQPWEVDQERMEAEIRVRRSEIARQVIAARAQRRRERPARLAAPGWTADAQRAFIEHLAAHGCVSHAAHAVGLSKQSAYQLRDRSPNSLFALAWNVAIQRSRRILLDQATERAMNGQEKPIFHRGQEVGTQIVHNDRLLMFLLAMKRDPVHPNLSEHELAELWPTMLAQIDVIMPNTLTADRLEDR</sequence>
<accession>A0A1I5UAA3</accession>
<protein>
    <submittedName>
        <fullName evidence="2">Uncharacterized protein</fullName>
    </submittedName>
</protein>
<dbReference type="RefSeq" id="WP_143090191.1">
    <property type="nucleotide sequence ID" value="NZ_FOXP01000011.1"/>
</dbReference>
<dbReference type="AlphaFoldDB" id="A0A1I5UAA3"/>
<evidence type="ECO:0000313" key="3">
    <source>
        <dbReference type="Proteomes" id="UP000199586"/>
    </source>
</evidence>
<reference evidence="3" key="1">
    <citation type="submission" date="2016-10" db="EMBL/GenBank/DDBJ databases">
        <authorList>
            <person name="Varghese N."/>
            <person name="Submissions S."/>
        </authorList>
    </citation>
    <scope>NUCLEOTIDE SEQUENCE [LARGE SCALE GENOMIC DNA]</scope>
    <source>
        <strain evidence="3">CGMCC 1.9113</strain>
    </source>
</reference>
<dbReference type="OrthoDB" id="7282816at2"/>
<evidence type="ECO:0000256" key="1">
    <source>
        <dbReference type="SAM" id="MobiDB-lite"/>
    </source>
</evidence>
<gene>
    <name evidence="2" type="ORF">SAMN04488241_11110</name>
</gene>
<keyword evidence="3" id="KW-1185">Reference proteome</keyword>
<name>A0A1I5UAA3_9SPHN</name>
<dbReference type="STRING" id="634430.SAMN04488241_11110"/>
<organism evidence="2 3">
    <name type="scientific">Sphingomonas rubra</name>
    <dbReference type="NCBI Taxonomy" id="634430"/>
    <lineage>
        <taxon>Bacteria</taxon>
        <taxon>Pseudomonadati</taxon>
        <taxon>Pseudomonadota</taxon>
        <taxon>Alphaproteobacteria</taxon>
        <taxon>Sphingomonadales</taxon>
        <taxon>Sphingomonadaceae</taxon>
        <taxon>Sphingomonas</taxon>
    </lineage>
</organism>
<feature type="region of interest" description="Disordered" evidence="1">
    <location>
        <begin position="1"/>
        <end position="32"/>
    </location>
</feature>
<dbReference type="Proteomes" id="UP000199586">
    <property type="component" value="Unassembled WGS sequence"/>
</dbReference>
<proteinExistence type="predicted"/>